<accession>A0ABR1GWS7</accession>
<evidence type="ECO:0000259" key="1">
    <source>
        <dbReference type="Pfam" id="PF01425"/>
    </source>
</evidence>
<sequence>MGHRLLPAHGLAVCVFKPGETTTVDLVNICVQRIAKHKHQGLKLNAVISTLPILSAITQAKFLDEERATNGPRSRLHGIPVILKASPPRIACTDIMVTGSCGLETTSGSFALKGLKTTKDATIATLLKQAGGIVIEKSNLSEWVNSKGAGVTSGWSAVGGQTHSPYVQGGIDLSDRWMGHSTPAWSSSGSAVATVAGFAPVYIGTEADGSTVQPAIRAALYSIKGTVGDVDMFGTQSGGAAFDSAGPIAKTPEDCTDFMDVLLPGRDFRSYLKKSRKGIEIADLNYDTWQFLDAVCEKTPAIDEPHKLAMEEAMRKVERLGAKVALNAPLMAIANITKSYKTVEQGQIARHQLAPSMKKYLALFDDPAMKTLSDVVEFSQRHASTELPPDHPNQEVLENGLRDDMSDDEYNQGLKHLRQSVRDAVELLLGETGADVIMAPGESMLPSIAATAGYPIANVPLGFSYHNGAFWHGNHGAKRPRRKAV</sequence>
<dbReference type="EMBL" id="JAZAVJ010000139">
    <property type="protein sequence ID" value="KAK7413119.1"/>
    <property type="molecule type" value="Genomic_DNA"/>
</dbReference>
<evidence type="ECO:0000313" key="2">
    <source>
        <dbReference type="EMBL" id="KAK7413119.1"/>
    </source>
</evidence>
<feature type="domain" description="Amidase" evidence="1">
    <location>
        <begin position="26"/>
        <end position="445"/>
    </location>
</feature>
<gene>
    <name evidence="2" type="ORF">QQX98_008005</name>
</gene>
<proteinExistence type="predicted"/>
<dbReference type="PANTHER" id="PTHR42678">
    <property type="entry name" value="AMIDASE"/>
    <property type="match status" value="1"/>
</dbReference>
<dbReference type="Gene3D" id="3.90.1300.10">
    <property type="entry name" value="Amidase signature (AS) domain"/>
    <property type="match status" value="1"/>
</dbReference>
<name>A0ABR1GWS7_9HYPO</name>
<organism evidence="2 3">
    <name type="scientific">Neonectria punicea</name>
    <dbReference type="NCBI Taxonomy" id="979145"/>
    <lineage>
        <taxon>Eukaryota</taxon>
        <taxon>Fungi</taxon>
        <taxon>Dikarya</taxon>
        <taxon>Ascomycota</taxon>
        <taxon>Pezizomycotina</taxon>
        <taxon>Sordariomycetes</taxon>
        <taxon>Hypocreomycetidae</taxon>
        <taxon>Hypocreales</taxon>
        <taxon>Nectriaceae</taxon>
        <taxon>Neonectria</taxon>
    </lineage>
</organism>
<comment type="caution">
    <text evidence="2">The sequence shown here is derived from an EMBL/GenBank/DDBJ whole genome shotgun (WGS) entry which is preliminary data.</text>
</comment>
<keyword evidence="3" id="KW-1185">Reference proteome</keyword>
<protein>
    <recommendedName>
        <fullName evidence="1">Amidase domain-containing protein</fullName>
    </recommendedName>
</protein>
<dbReference type="PANTHER" id="PTHR42678:SF34">
    <property type="entry name" value="OS04G0183300 PROTEIN"/>
    <property type="match status" value="1"/>
</dbReference>
<dbReference type="Proteomes" id="UP001498476">
    <property type="component" value="Unassembled WGS sequence"/>
</dbReference>
<dbReference type="SUPFAM" id="SSF75304">
    <property type="entry name" value="Amidase signature (AS) enzymes"/>
    <property type="match status" value="1"/>
</dbReference>
<reference evidence="2 3" key="1">
    <citation type="journal article" date="2025" name="Microbiol. Resour. Announc.">
        <title>Draft genome sequences for Neonectria magnoliae and Neonectria punicea, canker pathogens of Liriodendron tulipifera and Acer saccharum in West Virginia.</title>
        <authorList>
            <person name="Petronek H.M."/>
            <person name="Kasson M.T."/>
            <person name="Metheny A.M."/>
            <person name="Stauder C.M."/>
            <person name="Lovett B."/>
            <person name="Lynch S.C."/>
            <person name="Garnas J.R."/>
            <person name="Kasson L.R."/>
            <person name="Stajich J.E."/>
        </authorList>
    </citation>
    <scope>NUCLEOTIDE SEQUENCE [LARGE SCALE GENOMIC DNA]</scope>
    <source>
        <strain evidence="2 3">NRRL 64653</strain>
    </source>
</reference>
<dbReference type="InterPro" id="IPR023631">
    <property type="entry name" value="Amidase_dom"/>
</dbReference>
<evidence type="ECO:0000313" key="3">
    <source>
        <dbReference type="Proteomes" id="UP001498476"/>
    </source>
</evidence>
<dbReference type="InterPro" id="IPR036928">
    <property type="entry name" value="AS_sf"/>
</dbReference>
<dbReference type="Pfam" id="PF01425">
    <property type="entry name" value="Amidase"/>
    <property type="match status" value="1"/>
</dbReference>